<dbReference type="HOGENOM" id="CLU_013242_2_0_1"/>
<proteinExistence type="predicted"/>
<evidence type="ECO:0000256" key="4">
    <source>
        <dbReference type="PROSITE-ProRule" id="PRU00091"/>
    </source>
</evidence>
<dbReference type="EnsemblProtists" id="PYU1_T007361">
    <property type="protein sequence ID" value="PYU1_T007361"/>
    <property type="gene ID" value="PYU1_G007345"/>
</dbReference>
<evidence type="ECO:0000256" key="1">
    <source>
        <dbReference type="ARBA" id="ARBA00022723"/>
    </source>
</evidence>
<evidence type="ECO:0000256" key="3">
    <source>
        <dbReference type="ARBA" id="ARBA00022833"/>
    </source>
</evidence>
<dbReference type="Gene3D" id="3.30.40.10">
    <property type="entry name" value="Zinc/RING finger domain, C3HC4 (zinc finger)"/>
    <property type="match status" value="1"/>
</dbReference>
<keyword evidence="1" id="KW-0479">Metal-binding</keyword>
<dbReference type="InterPro" id="IPR017455">
    <property type="entry name" value="Znf_FYVE-rel"/>
</dbReference>
<reference evidence="8" key="1">
    <citation type="journal article" date="2010" name="Genome Biol.">
        <title>Genome sequence of the necrotrophic plant pathogen Pythium ultimum reveals original pathogenicity mechanisms and effector repertoire.</title>
        <authorList>
            <person name="Levesque C.A."/>
            <person name="Brouwer H."/>
            <person name="Cano L."/>
            <person name="Hamilton J.P."/>
            <person name="Holt C."/>
            <person name="Huitema E."/>
            <person name="Raffaele S."/>
            <person name="Robideau G.P."/>
            <person name="Thines M."/>
            <person name="Win J."/>
            <person name="Zerillo M.M."/>
            <person name="Beakes G.W."/>
            <person name="Boore J.L."/>
            <person name="Busam D."/>
            <person name="Dumas B."/>
            <person name="Ferriera S."/>
            <person name="Fuerstenberg S.I."/>
            <person name="Gachon C.M."/>
            <person name="Gaulin E."/>
            <person name="Govers F."/>
            <person name="Grenville-Briggs L."/>
            <person name="Horner N."/>
            <person name="Hostetler J."/>
            <person name="Jiang R.H."/>
            <person name="Johnson J."/>
            <person name="Krajaejun T."/>
            <person name="Lin H."/>
            <person name="Meijer H.J."/>
            <person name="Moore B."/>
            <person name="Morris P."/>
            <person name="Phuntmart V."/>
            <person name="Puiu D."/>
            <person name="Shetty J."/>
            <person name="Stajich J.E."/>
            <person name="Tripathy S."/>
            <person name="Wawra S."/>
            <person name="van West P."/>
            <person name="Whitty B.R."/>
            <person name="Coutinho P.M."/>
            <person name="Henrissat B."/>
            <person name="Martin F."/>
            <person name="Thomas P.D."/>
            <person name="Tyler B.M."/>
            <person name="De Vries R.P."/>
            <person name="Kamoun S."/>
            <person name="Yandell M."/>
            <person name="Tisserat N."/>
            <person name="Buell C.R."/>
        </authorList>
    </citation>
    <scope>NUCLEOTIDE SEQUENCE</scope>
    <source>
        <strain evidence="8">DAOM:BR144</strain>
    </source>
</reference>
<protein>
    <recommendedName>
        <fullName evidence="6">FYVE-type domain-containing protein</fullName>
    </recommendedName>
</protein>
<dbReference type="Pfam" id="PF01590">
    <property type="entry name" value="GAF"/>
    <property type="match status" value="1"/>
</dbReference>
<dbReference type="SUPFAM" id="SSF55781">
    <property type="entry name" value="GAF domain-like"/>
    <property type="match status" value="1"/>
</dbReference>
<evidence type="ECO:0000313" key="8">
    <source>
        <dbReference type="Proteomes" id="UP000019132"/>
    </source>
</evidence>
<dbReference type="InterPro" id="IPR029016">
    <property type="entry name" value="GAF-like_dom_sf"/>
</dbReference>
<dbReference type="InterPro" id="IPR013083">
    <property type="entry name" value="Znf_RING/FYVE/PHD"/>
</dbReference>
<dbReference type="CDD" id="cd00065">
    <property type="entry name" value="FYVE_like_SF"/>
    <property type="match status" value="1"/>
</dbReference>
<keyword evidence="8" id="KW-1185">Reference proteome</keyword>
<evidence type="ECO:0000256" key="5">
    <source>
        <dbReference type="SAM" id="MobiDB-lite"/>
    </source>
</evidence>
<accession>K3WQW9</accession>
<dbReference type="PANTHER" id="PTHR43102:SF2">
    <property type="entry name" value="GAF DOMAIN-CONTAINING PROTEIN"/>
    <property type="match status" value="1"/>
</dbReference>
<dbReference type="AlphaFoldDB" id="K3WQW9"/>
<sequence>MDSLSREDQHAQVLVVGDINCSLEEAIDVLSVTNERELNATMKGLYRKEFIYGSIVHVTSSKESTPAETPHGRQGKFSNNLVAVKTGTFVRSKPFSRNEEWCFVEANERSPCGDAFRLTQSTLDAAEIGIGRVAAHSRVDQLRDLTTAFLIEKQPNNRSVRLFFHGKFDCRQRTTANVMRQRHSGIVSRKASKARLLVLAKGVSRIPNIIRRRRVGIQTLAATSVFAKRTNSHCTCCTTRLHLLTRKKPCYLCGYHVCNKCWSRESMETNDGEIMPILLCSRCHECVNSCEYSEISSSKSRRMAQIESDAVDTNPSSKKALVDLLETALDDSDEAIQAAAKVLITYILKQCSPTHHHKQQQRNESQEATPESNNGDDGGSNGSLENARVSDPEDSMHALETLFKLEPQPSLEDCVLANIDARNYRIHMPENPSTTAANYPVNDESEARRLNAIEESRFSDLDELAELNLICSLAAKEMNCAIGQLTVIEQDTAFILACTMKELHRTRMPRNQTFCSHLIMDDKPFLLLHPEADVRFFNYDAVTKSGIRFYCGFPITAKTGEVVGSLCCLDFQQRMLTRSQYATMKKLAAAASRVIQTRSIEMLSKSCKAS</sequence>
<dbReference type="Proteomes" id="UP000019132">
    <property type="component" value="Unassembled WGS sequence"/>
</dbReference>
<dbReference type="PANTHER" id="PTHR43102">
    <property type="entry name" value="SLR1143 PROTEIN"/>
    <property type="match status" value="1"/>
</dbReference>
<dbReference type="EMBL" id="GL376629">
    <property type="status" value="NOT_ANNOTATED_CDS"/>
    <property type="molecule type" value="Genomic_DNA"/>
</dbReference>
<evidence type="ECO:0000259" key="6">
    <source>
        <dbReference type="PROSITE" id="PS50178"/>
    </source>
</evidence>
<dbReference type="VEuPathDB" id="FungiDB:PYU1_G007345"/>
<dbReference type="PROSITE" id="PS50178">
    <property type="entry name" value="ZF_FYVE"/>
    <property type="match status" value="1"/>
</dbReference>
<name>K3WQW9_GLOUD</name>
<dbReference type="GO" id="GO:0008270">
    <property type="term" value="F:zinc ion binding"/>
    <property type="evidence" value="ECO:0007669"/>
    <property type="project" value="UniProtKB-KW"/>
</dbReference>
<dbReference type="InterPro" id="IPR011011">
    <property type="entry name" value="Znf_FYVE_PHD"/>
</dbReference>
<dbReference type="InterPro" id="IPR003018">
    <property type="entry name" value="GAF"/>
</dbReference>
<dbReference type="InParanoid" id="K3WQW9"/>
<evidence type="ECO:0000313" key="7">
    <source>
        <dbReference type="EnsemblProtists" id="PYU1_T007361"/>
    </source>
</evidence>
<organism evidence="7 8">
    <name type="scientific">Globisporangium ultimum (strain ATCC 200006 / CBS 805.95 / DAOM BR144)</name>
    <name type="common">Pythium ultimum</name>
    <dbReference type="NCBI Taxonomy" id="431595"/>
    <lineage>
        <taxon>Eukaryota</taxon>
        <taxon>Sar</taxon>
        <taxon>Stramenopiles</taxon>
        <taxon>Oomycota</taxon>
        <taxon>Peronosporomycetes</taxon>
        <taxon>Pythiales</taxon>
        <taxon>Pythiaceae</taxon>
        <taxon>Globisporangium</taxon>
    </lineage>
</organism>
<reference evidence="7" key="3">
    <citation type="submission" date="2015-02" db="UniProtKB">
        <authorList>
            <consortium name="EnsemblProtists"/>
        </authorList>
    </citation>
    <scope>IDENTIFICATION</scope>
    <source>
        <strain evidence="7">DAOM BR144</strain>
    </source>
</reference>
<reference evidence="8" key="2">
    <citation type="submission" date="2010-04" db="EMBL/GenBank/DDBJ databases">
        <authorList>
            <person name="Buell R."/>
            <person name="Hamilton J."/>
            <person name="Hostetler J."/>
        </authorList>
    </citation>
    <scope>NUCLEOTIDE SEQUENCE [LARGE SCALE GENOMIC DNA]</scope>
    <source>
        <strain evidence="8">DAOM:BR144</strain>
    </source>
</reference>
<evidence type="ECO:0000256" key="2">
    <source>
        <dbReference type="ARBA" id="ARBA00022771"/>
    </source>
</evidence>
<keyword evidence="3" id="KW-0862">Zinc</keyword>
<dbReference type="STRING" id="431595.K3WQW9"/>
<dbReference type="OMA" id="CEYSEIS"/>
<feature type="domain" description="FYVE-type" evidence="6">
    <location>
        <begin position="228"/>
        <end position="288"/>
    </location>
</feature>
<feature type="region of interest" description="Disordered" evidence="5">
    <location>
        <begin position="354"/>
        <end position="393"/>
    </location>
</feature>
<keyword evidence="2 4" id="KW-0863">Zinc-finger</keyword>
<feature type="compositionally biased region" description="Polar residues" evidence="5">
    <location>
        <begin position="362"/>
        <end position="371"/>
    </location>
</feature>
<dbReference type="Gene3D" id="3.30.450.40">
    <property type="match status" value="1"/>
</dbReference>
<dbReference type="SUPFAM" id="SSF57903">
    <property type="entry name" value="FYVE/PHD zinc finger"/>
    <property type="match status" value="1"/>
</dbReference>